<dbReference type="InterPro" id="IPR044861">
    <property type="entry name" value="IPNS-like_FE2OG_OXY"/>
</dbReference>
<comment type="similarity">
    <text evidence="1">Belongs to the iron/ascorbate-dependent oxidoreductase family.</text>
</comment>
<evidence type="ECO:0000256" key="5">
    <source>
        <dbReference type="SAM" id="MobiDB-lite"/>
    </source>
</evidence>
<evidence type="ECO:0000313" key="8">
    <source>
        <dbReference type="Proteomes" id="UP000436088"/>
    </source>
</evidence>
<evidence type="ECO:0000256" key="3">
    <source>
        <dbReference type="ARBA" id="ARBA00023002"/>
    </source>
</evidence>
<dbReference type="InterPro" id="IPR027443">
    <property type="entry name" value="IPNS-like_sf"/>
</dbReference>
<dbReference type="AlphaFoldDB" id="A0A6A3CKX0"/>
<keyword evidence="3" id="KW-0560">Oxidoreductase</keyword>
<feature type="region of interest" description="Disordered" evidence="5">
    <location>
        <begin position="450"/>
        <end position="470"/>
    </location>
</feature>
<dbReference type="GO" id="GO:0046872">
    <property type="term" value="F:metal ion binding"/>
    <property type="evidence" value="ECO:0007669"/>
    <property type="project" value="UniProtKB-KW"/>
</dbReference>
<name>A0A6A3CKX0_HIBSY</name>
<evidence type="ECO:0000256" key="2">
    <source>
        <dbReference type="ARBA" id="ARBA00022723"/>
    </source>
</evidence>
<accession>A0A6A3CKX0</accession>
<feature type="region of interest" description="Disordered" evidence="5">
    <location>
        <begin position="372"/>
        <end position="398"/>
    </location>
</feature>
<evidence type="ECO:0000256" key="1">
    <source>
        <dbReference type="ARBA" id="ARBA00008056"/>
    </source>
</evidence>
<dbReference type="Pfam" id="PF14226">
    <property type="entry name" value="DIOX_N"/>
    <property type="match status" value="1"/>
</dbReference>
<evidence type="ECO:0000256" key="4">
    <source>
        <dbReference type="ARBA" id="ARBA00023004"/>
    </source>
</evidence>
<dbReference type="Proteomes" id="UP000436088">
    <property type="component" value="Unassembled WGS sequence"/>
</dbReference>
<dbReference type="PROSITE" id="PS51471">
    <property type="entry name" value="FE2OG_OXY"/>
    <property type="match status" value="1"/>
</dbReference>
<dbReference type="PRINTS" id="PR00682">
    <property type="entry name" value="IPNSYNTHASE"/>
</dbReference>
<dbReference type="InterPro" id="IPR026992">
    <property type="entry name" value="DIOX_N"/>
</dbReference>
<reference evidence="7" key="1">
    <citation type="submission" date="2019-09" db="EMBL/GenBank/DDBJ databases">
        <title>Draft genome information of white flower Hibiscus syriacus.</title>
        <authorList>
            <person name="Kim Y.-M."/>
        </authorList>
    </citation>
    <scope>NUCLEOTIDE SEQUENCE [LARGE SCALE GENOMIC DNA]</scope>
    <source>
        <strain evidence="7">YM2019G1</strain>
    </source>
</reference>
<proteinExistence type="inferred from homology"/>
<comment type="caution">
    <text evidence="7">The sequence shown here is derived from an EMBL/GenBank/DDBJ whole genome shotgun (WGS) entry which is preliminary data.</text>
</comment>
<protein>
    <submittedName>
        <fullName evidence="7">Transcription factor MYB1R1-like</fullName>
    </submittedName>
</protein>
<feature type="compositionally biased region" description="Polar residues" evidence="5">
    <location>
        <begin position="372"/>
        <end position="388"/>
    </location>
</feature>
<evidence type="ECO:0000313" key="7">
    <source>
        <dbReference type="EMBL" id="KAE8727749.1"/>
    </source>
</evidence>
<dbReference type="PANTHER" id="PTHR10209:SF590">
    <property type="entry name" value="2-OXOGLUTARATE (2OG) AND FE(II)-DEPENDENT OXYGENASE SUPERFAMILY PROTEIN"/>
    <property type="match status" value="1"/>
</dbReference>
<sequence length="837" mass="95371">MRDALQLPVVDLSSPDRFSTADSIRQACIEHGFFYLVNHGVDEELVKKVFEQSSNFFSLPVEDKMKLVQRNYRGYVGLNTLKLDPSSAKADSREGFYIGPLADDLNQWPLEEDLPSWRSTMETYFHKLLSVGTKLLSLIALSLELDEDFFEKLGALNDPLAIIGLLYYPGDLDSSGEEIYGASAHSDYGMITLLMTDGVPGLQICREKTQKPQVWEDVPSMSGAFIVNIGDVMERWTNCLFRSAMHRVLPPGQERYSVMTHPFMLTSIVIAYALSTSVIFISSRYSSLFDFRWLSLRTPTKTASSNVLKAVAVSLVPQVCAARGQSLSSHYGLAEQVDSPTTVMCNDFNAIMGRHSSATPYDMYRGGSTNNPYSNIASSSRGRHSSANPFDLNKEMPSTQQSVNYPFDMLASSSRARHSTVSFFDLNVDMPSSSRGRRASSRFFDLNMENMEESSSPPEEPHREPGAETGLFIHPESPQFNSDDDDVDEVPGNVAQTDPPAHMYGADYGAIYELEFADMPHLGDYGYYSSINNGELSLGMEFSSKEEAMMAIKNYNIRNFVKSRVDRSTNKKICMLLCPTRKRMQLDGSRIEEEEEKQQMRTNTIQSQYEYIVSYKKAWLAKQNAIVKLHGEWDASYNEFLGWFRLVRTLNPGTIVDFETSYAYHNDRVLRDRCQFYRVFWTYPQCVNVVKYYYGAGIKETMESLSVMWQPPFVQHMYYLQHIATNYNGRYKKNDERQLIVCMGYELLPRTFESMLQDLRAKNKEGYDYISLIKNEMWTNAYNGRYRYGHMTANLAEAINSTLKVARHLPVAALVKTIYFRLGVFFAKLGGQAQTWR</sequence>
<keyword evidence="2" id="KW-0479">Metal-binding</keyword>
<dbReference type="Gene3D" id="2.60.120.330">
    <property type="entry name" value="B-lactam Antibiotic, Isopenicillin N Synthase, Chain"/>
    <property type="match status" value="1"/>
</dbReference>
<dbReference type="Pfam" id="PF03171">
    <property type="entry name" value="2OG-FeII_Oxy"/>
    <property type="match status" value="1"/>
</dbReference>
<evidence type="ECO:0000259" key="6">
    <source>
        <dbReference type="PROSITE" id="PS51471"/>
    </source>
</evidence>
<organism evidence="7 8">
    <name type="scientific">Hibiscus syriacus</name>
    <name type="common">Rose of Sharon</name>
    <dbReference type="NCBI Taxonomy" id="106335"/>
    <lineage>
        <taxon>Eukaryota</taxon>
        <taxon>Viridiplantae</taxon>
        <taxon>Streptophyta</taxon>
        <taxon>Embryophyta</taxon>
        <taxon>Tracheophyta</taxon>
        <taxon>Spermatophyta</taxon>
        <taxon>Magnoliopsida</taxon>
        <taxon>eudicotyledons</taxon>
        <taxon>Gunneridae</taxon>
        <taxon>Pentapetalae</taxon>
        <taxon>rosids</taxon>
        <taxon>malvids</taxon>
        <taxon>Malvales</taxon>
        <taxon>Malvaceae</taxon>
        <taxon>Malvoideae</taxon>
        <taxon>Hibiscus</taxon>
    </lineage>
</organism>
<keyword evidence="4" id="KW-0408">Iron</keyword>
<keyword evidence="8" id="KW-1185">Reference proteome</keyword>
<feature type="domain" description="Fe2OG dioxygenase" evidence="6">
    <location>
        <begin position="158"/>
        <end position="267"/>
    </location>
</feature>
<dbReference type="SUPFAM" id="SSF51197">
    <property type="entry name" value="Clavaminate synthase-like"/>
    <property type="match status" value="1"/>
</dbReference>
<dbReference type="GO" id="GO:0051213">
    <property type="term" value="F:dioxygenase activity"/>
    <property type="evidence" value="ECO:0007669"/>
    <property type="project" value="UniProtKB-ARBA"/>
</dbReference>
<gene>
    <name evidence="7" type="ORF">F3Y22_tig00005377pilonHSYRG00075</name>
</gene>
<dbReference type="InterPro" id="IPR005123">
    <property type="entry name" value="Oxoglu/Fe-dep_dioxygenase_dom"/>
</dbReference>
<dbReference type="PANTHER" id="PTHR10209">
    <property type="entry name" value="OXIDOREDUCTASE, 2OG-FE II OXYGENASE FAMILY PROTEIN"/>
    <property type="match status" value="1"/>
</dbReference>
<dbReference type="EMBL" id="VEPZ02000303">
    <property type="protein sequence ID" value="KAE8727749.1"/>
    <property type="molecule type" value="Genomic_DNA"/>
</dbReference>